<dbReference type="PANTHER" id="PTHR12059">
    <property type="entry name" value="RIBOSOMAL PROTEIN L23-RELATED"/>
    <property type="match status" value="1"/>
</dbReference>
<dbReference type="InterPro" id="IPR013025">
    <property type="entry name" value="Ribosomal_uL23-like"/>
</dbReference>
<comment type="similarity">
    <text evidence="1">Belongs to the universal ribosomal protein uL23 family.</text>
</comment>
<dbReference type="InterPro" id="IPR012677">
    <property type="entry name" value="Nucleotide-bd_a/b_plait_sf"/>
</dbReference>
<dbReference type="SUPFAM" id="SSF54189">
    <property type="entry name" value="Ribosomal proteins S24e, L23 and L15e"/>
    <property type="match status" value="1"/>
</dbReference>
<keyword evidence="2 6" id="KW-0689">Ribosomal protein</keyword>
<dbReference type="OrthoDB" id="275582at2759"/>
<evidence type="ECO:0000313" key="6">
    <source>
        <dbReference type="EMBL" id="KAF6819255.1"/>
    </source>
</evidence>
<keyword evidence="3" id="KW-0687">Ribonucleoprotein</keyword>
<evidence type="ECO:0000256" key="3">
    <source>
        <dbReference type="ARBA" id="ARBA00023274"/>
    </source>
</evidence>
<dbReference type="Proteomes" id="UP000639643">
    <property type="component" value="Unassembled WGS sequence"/>
</dbReference>
<organism evidence="6 7">
    <name type="scientific">Colletotrichum musicola</name>
    <dbReference type="NCBI Taxonomy" id="2175873"/>
    <lineage>
        <taxon>Eukaryota</taxon>
        <taxon>Fungi</taxon>
        <taxon>Dikarya</taxon>
        <taxon>Ascomycota</taxon>
        <taxon>Pezizomycotina</taxon>
        <taxon>Sordariomycetes</taxon>
        <taxon>Hypocreomycetidae</taxon>
        <taxon>Glomerellales</taxon>
        <taxon>Glomerellaceae</taxon>
        <taxon>Colletotrichum</taxon>
        <taxon>Colletotrichum orchidearum species complex</taxon>
    </lineage>
</organism>
<reference evidence="6" key="1">
    <citation type="journal article" date="2020" name="Phytopathology">
        <title>Genome Sequence Resources of Colletotrichum truncatum, C. plurivorum, C. musicola, and C. sojae: Four Species Pathogenic to Soybean (Glycine max).</title>
        <authorList>
            <person name="Rogerio F."/>
            <person name="Boufleur T.R."/>
            <person name="Ciampi-Guillardi M."/>
            <person name="Sukno S.A."/>
            <person name="Thon M.R."/>
            <person name="Massola Junior N.S."/>
            <person name="Baroncelli R."/>
        </authorList>
    </citation>
    <scope>NUCLEOTIDE SEQUENCE</scope>
    <source>
        <strain evidence="6">LFN0074</strain>
    </source>
</reference>
<protein>
    <recommendedName>
        <fullName evidence="4">Large ribosomal subunit protein uL23m</fullName>
    </recommendedName>
</protein>
<dbReference type="EMBL" id="WIGM01000618">
    <property type="protein sequence ID" value="KAF6819255.1"/>
    <property type="molecule type" value="Genomic_DNA"/>
</dbReference>
<sequence length="221" mass="25865">MVRTLIKNTGGPSFKLGRKRVFFPEHVITFIRTDKQPPNWATFHVPLRWNKFDLRDYLWNLYGVDSVNVRSWLKQKPVSRKGSGAGSYYRPLPDKYMTAELTTPFVWPEPPSDLEPWSNQLWETREEIREQQETMQTERSRGNLPYPSKQPMDAQRRFLRDEAEALLKGEKKWEGHLELDSKWDYLVKDAKAAKAAREAEEKAKKGARKAEAKAAKEKSTR</sequence>
<gene>
    <name evidence="6" type="ORF">CMUS01_11748</name>
</gene>
<feature type="region of interest" description="Disordered" evidence="5">
    <location>
        <begin position="129"/>
        <end position="154"/>
    </location>
</feature>
<feature type="region of interest" description="Disordered" evidence="5">
    <location>
        <begin position="194"/>
        <end position="221"/>
    </location>
</feature>
<keyword evidence="7" id="KW-1185">Reference proteome</keyword>
<proteinExistence type="inferred from homology"/>
<dbReference type="GO" id="GO:0003735">
    <property type="term" value="F:structural constituent of ribosome"/>
    <property type="evidence" value="ECO:0007669"/>
    <property type="project" value="InterPro"/>
</dbReference>
<dbReference type="PANTHER" id="PTHR12059:SF5">
    <property type="entry name" value="LARGE RIBOSOMAL SUBUNIT PROTEIN UL23M"/>
    <property type="match status" value="1"/>
</dbReference>
<dbReference type="GO" id="GO:0005762">
    <property type="term" value="C:mitochondrial large ribosomal subunit"/>
    <property type="evidence" value="ECO:0007669"/>
    <property type="project" value="TreeGrafter"/>
</dbReference>
<name>A0A8H6JUX1_9PEZI</name>
<dbReference type="GO" id="GO:0032543">
    <property type="term" value="P:mitochondrial translation"/>
    <property type="evidence" value="ECO:0007669"/>
    <property type="project" value="TreeGrafter"/>
</dbReference>
<dbReference type="AlphaFoldDB" id="A0A8H6JUX1"/>
<evidence type="ECO:0000313" key="7">
    <source>
        <dbReference type="Proteomes" id="UP000639643"/>
    </source>
</evidence>
<accession>A0A8H6JUX1</accession>
<comment type="caution">
    <text evidence="6">The sequence shown here is derived from an EMBL/GenBank/DDBJ whole genome shotgun (WGS) entry which is preliminary data.</text>
</comment>
<feature type="compositionally biased region" description="Basic and acidic residues" evidence="5">
    <location>
        <begin position="129"/>
        <end position="141"/>
    </location>
</feature>
<dbReference type="Gene3D" id="3.30.70.330">
    <property type="match status" value="1"/>
</dbReference>
<dbReference type="InterPro" id="IPR012678">
    <property type="entry name" value="Ribosomal_uL23/eL15/eS24_sf"/>
</dbReference>
<evidence type="ECO:0000256" key="2">
    <source>
        <dbReference type="ARBA" id="ARBA00022980"/>
    </source>
</evidence>
<evidence type="ECO:0000256" key="4">
    <source>
        <dbReference type="ARBA" id="ARBA00039977"/>
    </source>
</evidence>
<evidence type="ECO:0000256" key="5">
    <source>
        <dbReference type="SAM" id="MobiDB-lite"/>
    </source>
</evidence>
<evidence type="ECO:0000256" key="1">
    <source>
        <dbReference type="ARBA" id="ARBA00006700"/>
    </source>
</evidence>